<dbReference type="InterPro" id="IPR050281">
    <property type="entry name" value="Flavin_monoamine_oxidase"/>
</dbReference>
<proteinExistence type="predicted"/>
<dbReference type="InterPro" id="IPR002937">
    <property type="entry name" value="Amino_oxidase"/>
</dbReference>
<keyword evidence="4" id="KW-1185">Reference proteome</keyword>
<dbReference type="GO" id="GO:0006338">
    <property type="term" value="P:chromatin remodeling"/>
    <property type="evidence" value="ECO:0007669"/>
    <property type="project" value="TreeGrafter"/>
</dbReference>
<evidence type="ECO:0000313" key="4">
    <source>
        <dbReference type="Proteomes" id="UP000007304"/>
    </source>
</evidence>
<dbReference type="eggNOG" id="KOG0029">
    <property type="taxonomic scope" value="Eukaryota"/>
</dbReference>
<dbReference type="RefSeq" id="XP_009154054.1">
    <property type="nucleotide sequence ID" value="XM_009155806.1"/>
</dbReference>
<feature type="domain" description="Amine oxidase" evidence="2">
    <location>
        <begin position="64"/>
        <end position="564"/>
    </location>
</feature>
<dbReference type="PRINTS" id="PR00419">
    <property type="entry name" value="ADXRDTASE"/>
</dbReference>
<organism evidence="3 4">
    <name type="scientific">Exophiala dermatitidis (strain ATCC 34100 / CBS 525.76 / NIH/UT8656)</name>
    <name type="common">Black yeast</name>
    <name type="synonym">Wangiella dermatitidis</name>
    <dbReference type="NCBI Taxonomy" id="858893"/>
    <lineage>
        <taxon>Eukaryota</taxon>
        <taxon>Fungi</taxon>
        <taxon>Dikarya</taxon>
        <taxon>Ascomycota</taxon>
        <taxon>Pezizomycotina</taxon>
        <taxon>Eurotiomycetes</taxon>
        <taxon>Chaetothyriomycetidae</taxon>
        <taxon>Chaetothyriales</taxon>
        <taxon>Herpotrichiellaceae</taxon>
        <taxon>Exophiala</taxon>
    </lineage>
</organism>
<dbReference type="SUPFAM" id="SSF51905">
    <property type="entry name" value="FAD/NAD(P)-binding domain"/>
    <property type="match status" value="1"/>
</dbReference>
<dbReference type="GO" id="GO:0003682">
    <property type="term" value="F:chromatin binding"/>
    <property type="evidence" value="ECO:0007669"/>
    <property type="project" value="TreeGrafter"/>
</dbReference>
<evidence type="ECO:0000256" key="1">
    <source>
        <dbReference type="SAM" id="MobiDB-lite"/>
    </source>
</evidence>
<feature type="region of interest" description="Disordered" evidence="1">
    <location>
        <begin position="1"/>
        <end position="33"/>
    </location>
</feature>
<dbReference type="VEuPathDB" id="FungiDB:HMPREF1120_01782"/>
<feature type="region of interest" description="Disordered" evidence="1">
    <location>
        <begin position="577"/>
        <end position="605"/>
    </location>
</feature>
<dbReference type="STRING" id="858893.H6BPJ1"/>
<dbReference type="InterPro" id="IPR036188">
    <property type="entry name" value="FAD/NAD-bd_sf"/>
</dbReference>
<dbReference type="GO" id="GO:0016491">
    <property type="term" value="F:oxidoreductase activity"/>
    <property type="evidence" value="ECO:0007669"/>
    <property type="project" value="InterPro"/>
</dbReference>
<dbReference type="SUPFAM" id="SSF54373">
    <property type="entry name" value="FAD-linked reductases, C-terminal domain"/>
    <property type="match status" value="1"/>
</dbReference>
<dbReference type="AlphaFoldDB" id="H6BPJ1"/>
<dbReference type="OMA" id="PHSDAYN"/>
<accession>H6BPJ1</accession>
<protein>
    <submittedName>
        <fullName evidence="3">Flavin containing amine oxidase</fullName>
    </submittedName>
</protein>
<dbReference type="HOGENOM" id="CLU_004498_7_1_1"/>
<evidence type="ECO:0000313" key="3">
    <source>
        <dbReference type="EMBL" id="EHY53593.1"/>
    </source>
</evidence>
<dbReference type="InParanoid" id="H6BPJ1"/>
<dbReference type="Gene3D" id="3.90.660.10">
    <property type="match status" value="1"/>
</dbReference>
<dbReference type="PANTHER" id="PTHR10742">
    <property type="entry name" value="FLAVIN MONOAMINE OXIDASE"/>
    <property type="match status" value="1"/>
</dbReference>
<dbReference type="OrthoDB" id="5046242at2759"/>
<dbReference type="Proteomes" id="UP000007304">
    <property type="component" value="Unassembled WGS sequence"/>
</dbReference>
<gene>
    <name evidence="3" type="ORF">HMPREF1120_01782</name>
</gene>
<sequence>MSRISRDLANSPHNHNQHGRADGPNSTSTSHPDHATMQQALRGATTFTCANARVPHVAVVGAGMAGLRCSDVLARSGVNVTLFEARNRLGGRVHQVESGGHLVDMGPNWIHGTKGNPIMTLAEKTKTTVIEPEEDGALFDTGGTRRPDAEAVELSGKIWEFVVDAFKYSDEHSATIDPQTSLFDYFKSRISKMKGVDDRKRQDLLHEGQMWGPFVGDPVETQSLKFFFLEECVDGGNVFVASTYQKILKEAARTATDPDKVDLRLETEIVHFDTSAAAHINPGDGPSHKVTLTTSTGEKLSFDEVVITCPLGWLKRNHTSAFTPALPPRLAEAIEHINYGRLEKLYVTFPEAFWLKSHSEGSPRAISSPTSEDDLNNSNSSSPSEFPYPIFTHFHDPSYVPHPASEPWNQSVVSLAHLLPPHSHPTLLFYIYGPCATHVVHSIKNLEPHSAEYNAVLTAFAKPFYSKLPNYSAANKTCTPTSLLMTQWQNDRLAGNGSYCNFQVGLEKGDEDIEVMRNGGDNSGDRNSINTRGLWFAGEHTSPFIALGTTTGAWWSGEGVARRICAKYGLDVPDDVNENEAGLGQPAETSGQTLQKKDLDGLNSKGVNMAGPGLAF</sequence>
<feature type="region of interest" description="Disordered" evidence="1">
    <location>
        <begin position="360"/>
        <end position="383"/>
    </location>
</feature>
<dbReference type="Gene3D" id="3.50.50.60">
    <property type="entry name" value="FAD/NAD(P)-binding domain"/>
    <property type="match status" value="1"/>
</dbReference>
<name>H6BPJ1_EXODN</name>
<evidence type="ECO:0000259" key="2">
    <source>
        <dbReference type="Pfam" id="PF01593"/>
    </source>
</evidence>
<dbReference type="Pfam" id="PF01593">
    <property type="entry name" value="Amino_oxidase"/>
    <property type="match status" value="1"/>
</dbReference>
<dbReference type="PANTHER" id="PTHR10742:SF414">
    <property type="entry name" value="CONTAINING AMINE OXIDASE, PUTATIVE (AFU_ORTHOLOGUE AFUA_3G12150)-RELATED"/>
    <property type="match status" value="1"/>
</dbReference>
<dbReference type="GeneID" id="20306421"/>
<dbReference type="EMBL" id="JH226131">
    <property type="protein sequence ID" value="EHY53593.1"/>
    <property type="molecule type" value="Genomic_DNA"/>
</dbReference>
<reference evidence="3" key="1">
    <citation type="submission" date="2011-07" db="EMBL/GenBank/DDBJ databases">
        <title>The Genome Sequence of Exophiala (Wangiella) dermatitidis NIH/UT8656.</title>
        <authorList>
            <consortium name="The Broad Institute Genome Sequencing Platform"/>
            <person name="Cuomo C."/>
            <person name="Wang Z."/>
            <person name="Hunicke-Smith S."/>
            <person name="Szanislo P.J."/>
            <person name="Earl A."/>
            <person name="Young S.K."/>
            <person name="Zeng Q."/>
            <person name="Gargeya S."/>
            <person name="Fitzgerald M."/>
            <person name="Haas B."/>
            <person name="Abouelleil A."/>
            <person name="Alvarado L."/>
            <person name="Arachchi H.M."/>
            <person name="Berlin A."/>
            <person name="Brown A."/>
            <person name="Chapman S.B."/>
            <person name="Chen Z."/>
            <person name="Dunbar C."/>
            <person name="Freedman E."/>
            <person name="Gearin G."/>
            <person name="Gellesch M."/>
            <person name="Goldberg J."/>
            <person name="Griggs A."/>
            <person name="Gujja S."/>
            <person name="Heiman D."/>
            <person name="Howarth C."/>
            <person name="Larson L."/>
            <person name="Lui A."/>
            <person name="MacDonald P.J.P."/>
            <person name="Montmayeur A."/>
            <person name="Murphy C."/>
            <person name="Neiman D."/>
            <person name="Pearson M."/>
            <person name="Priest M."/>
            <person name="Roberts A."/>
            <person name="Saif S."/>
            <person name="Shea T."/>
            <person name="Shenoy N."/>
            <person name="Sisk P."/>
            <person name="Stolte C."/>
            <person name="Sykes S."/>
            <person name="Wortman J."/>
            <person name="Nusbaum C."/>
            <person name="Birren B."/>
        </authorList>
    </citation>
    <scope>NUCLEOTIDE SEQUENCE</scope>
    <source>
        <strain evidence="3">NIH/UT8656</strain>
    </source>
</reference>
<dbReference type="GO" id="GO:0050660">
    <property type="term" value="F:flavin adenine dinucleotide binding"/>
    <property type="evidence" value="ECO:0007669"/>
    <property type="project" value="TreeGrafter"/>
</dbReference>